<protein>
    <submittedName>
        <fullName evidence="9">Biopolymer transporter ExbD</fullName>
    </submittedName>
</protein>
<evidence type="ECO:0000256" key="8">
    <source>
        <dbReference type="SAM" id="Phobius"/>
    </source>
</evidence>
<keyword evidence="7" id="KW-0813">Transport</keyword>
<evidence type="ECO:0000256" key="2">
    <source>
        <dbReference type="ARBA" id="ARBA00005811"/>
    </source>
</evidence>
<proteinExistence type="inferred from homology"/>
<comment type="similarity">
    <text evidence="2 7">Belongs to the ExbD/TolR family.</text>
</comment>
<dbReference type="Pfam" id="PF02472">
    <property type="entry name" value="ExbD"/>
    <property type="match status" value="1"/>
</dbReference>
<evidence type="ECO:0000256" key="6">
    <source>
        <dbReference type="ARBA" id="ARBA00023136"/>
    </source>
</evidence>
<feature type="transmembrane region" description="Helical" evidence="8">
    <location>
        <begin position="16"/>
        <end position="34"/>
    </location>
</feature>
<evidence type="ECO:0000256" key="1">
    <source>
        <dbReference type="ARBA" id="ARBA00004162"/>
    </source>
</evidence>
<evidence type="ECO:0000256" key="3">
    <source>
        <dbReference type="ARBA" id="ARBA00022475"/>
    </source>
</evidence>
<comment type="caution">
    <text evidence="9">The sequence shown here is derived from an EMBL/GenBank/DDBJ whole genome shotgun (WGS) entry which is preliminary data.</text>
</comment>
<reference evidence="9 10" key="1">
    <citation type="submission" date="2022-10" db="EMBL/GenBank/DDBJ databases">
        <title>Luteolibacter flavescens strain MCCC 1K03193, whole genome shotgun sequencing project.</title>
        <authorList>
            <person name="Zhao G."/>
            <person name="Shen L."/>
        </authorList>
    </citation>
    <scope>NUCLEOTIDE SEQUENCE [LARGE SCALE GENOMIC DNA]</scope>
    <source>
        <strain evidence="9 10">MCCC 1K03193</strain>
    </source>
</reference>
<accession>A0ABT3FNC9</accession>
<gene>
    <name evidence="9" type="ORF">OKA04_10085</name>
</gene>
<evidence type="ECO:0000256" key="7">
    <source>
        <dbReference type="RuleBase" id="RU003879"/>
    </source>
</evidence>
<organism evidence="9 10">
    <name type="scientific">Luteolibacter flavescens</name>
    <dbReference type="NCBI Taxonomy" id="1859460"/>
    <lineage>
        <taxon>Bacteria</taxon>
        <taxon>Pseudomonadati</taxon>
        <taxon>Verrucomicrobiota</taxon>
        <taxon>Verrucomicrobiia</taxon>
        <taxon>Verrucomicrobiales</taxon>
        <taxon>Verrucomicrobiaceae</taxon>
        <taxon>Luteolibacter</taxon>
    </lineage>
</organism>
<dbReference type="PANTHER" id="PTHR30558">
    <property type="entry name" value="EXBD MEMBRANE COMPONENT OF PMF-DRIVEN MACROMOLECULE IMPORT SYSTEM"/>
    <property type="match status" value="1"/>
</dbReference>
<keyword evidence="7" id="KW-0653">Protein transport</keyword>
<dbReference type="InterPro" id="IPR003400">
    <property type="entry name" value="ExbD"/>
</dbReference>
<evidence type="ECO:0000313" key="10">
    <source>
        <dbReference type="Proteomes" id="UP001207930"/>
    </source>
</evidence>
<dbReference type="Gene3D" id="3.30.420.270">
    <property type="match status" value="1"/>
</dbReference>
<dbReference type="PANTHER" id="PTHR30558:SF3">
    <property type="entry name" value="BIOPOLYMER TRANSPORT PROTEIN EXBD-RELATED"/>
    <property type="match status" value="1"/>
</dbReference>
<comment type="subcellular location">
    <subcellularLocation>
        <location evidence="1">Cell membrane</location>
        <topology evidence="1">Single-pass membrane protein</topology>
    </subcellularLocation>
    <subcellularLocation>
        <location evidence="7">Cell membrane</location>
        <topology evidence="7">Single-pass type II membrane protein</topology>
    </subcellularLocation>
</comment>
<keyword evidence="5 8" id="KW-1133">Transmembrane helix</keyword>
<keyword evidence="6 8" id="KW-0472">Membrane</keyword>
<keyword evidence="10" id="KW-1185">Reference proteome</keyword>
<sequence>MASAGGGDGSDPEFQIAPMIDVLLVMLIFFMSITTDQVMKIDKSISLPVAPEAKKRENDMKNQAVVNIDWDTALGRARVSYGDVVCDPLEQLKDFVEPAKAANPKLKMIIRADASTPAVEVQKVIEQLAAGGVDDISLSGMNRMN</sequence>
<dbReference type="Proteomes" id="UP001207930">
    <property type="component" value="Unassembled WGS sequence"/>
</dbReference>
<name>A0ABT3FNC9_9BACT</name>
<keyword evidence="3" id="KW-1003">Cell membrane</keyword>
<dbReference type="EMBL" id="JAPDDS010000005">
    <property type="protein sequence ID" value="MCW1885076.1"/>
    <property type="molecule type" value="Genomic_DNA"/>
</dbReference>
<keyword evidence="4 7" id="KW-0812">Transmembrane</keyword>
<evidence type="ECO:0000313" key="9">
    <source>
        <dbReference type="EMBL" id="MCW1885076.1"/>
    </source>
</evidence>
<evidence type="ECO:0000256" key="4">
    <source>
        <dbReference type="ARBA" id="ARBA00022692"/>
    </source>
</evidence>
<evidence type="ECO:0000256" key="5">
    <source>
        <dbReference type="ARBA" id="ARBA00022989"/>
    </source>
</evidence>
<dbReference type="RefSeq" id="WP_264501035.1">
    <property type="nucleotide sequence ID" value="NZ_JAPDDS010000005.1"/>
</dbReference>